<reference evidence="2 3" key="2">
    <citation type="journal article" date="2019" name="G3 (Bethesda)">
        <title>Hybrid Assembly of the Genome of the Entomopathogenic Nematode Steinernema carpocapsae Identifies the X-Chromosome.</title>
        <authorList>
            <person name="Serra L."/>
            <person name="Macchietto M."/>
            <person name="Macias-Munoz A."/>
            <person name="McGill C.J."/>
            <person name="Rodriguez I.M."/>
            <person name="Rodriguez B."/>
            <person name="Murad R."/>
            <person name="Mortazavi A."/>
        </authorList>
    </citation>
    <scope>NUCLEOTIDE SEQUENCE [LARGE SCALE GENOMIC DNA]</scope>
    <source>
        <strain evidence="2 3">ALL</strain>
    </source>
</reference>
<protein>
    <submittedName>
        <fullName evidence="2">Uncharacterized protein</fullName>
    </submittedName>
</protein>
<feature type="compositionally biased region" description="Polar residues" evidence="1">
    <location>
        <begin position="50"/>
        <end position="70"/>
    </location>
</feature>
<evidence type="ECO:0000313" key="3">
    <source>
        <dbReference type="Proteomes" id="UP000298663"/>
    </source>
</evidence>
<proteinExistence type="predicted"/>
<evidence type="ECO:0000313" key="2">
    <source>
        <dbReference type="EMBL" id="TKR76380.1"/>
    </source>
</evidence>
<feature type="compositionally biased region" description="Polar residues" evidence="1">
    <location>
        <begin position="1"/>
        <end position="15"/>
    </location>
</feature>
<evidence type="ECO:0000256" key="1">
    <source>
        <dbReference type="SAM" id="MobiDB-lite"/>
    </source>
</evidence>
<dbReference type="EMBL" id="AZBU02000005">
    <property type="protein sequence ID" value="TKR76380.1"/>
    <property type="molecule type" value="Genomic_DNA"/>
</dbReference>
<name>A0A4U5N295_STECR</name>
<feature type="region of interest" description="Disordered" evidence="1">
    <location>
        <begin position="1"/>
        <end position="70"/>
    </location>
</feature>
<keyword evidence="3" id="KW-1185">Reference proteome</keyword>
<dbReference type="Proteomes" id="UP000298663">
    <property type="component" value="Unassembled WGS sequence"/>
</dbReference>
<comment type="caution">
    <text evidence="2">The sequence shown here is derived from an EMBL/GenBank/DDBJ whole genome shotgun (WGS) entry which is preliminary data.</text>
</comment>
<dbReference type="AlphaFoldDB" id="A0A4U5N295"/>
<gene>
    <name evidence="2" type="ORF">L596_017523</name>
</gene>
<sequence>MGPRNRNFNKNSVFSKTLPHPPKSQVQVKPQTDRVLSDVVAQKALDAKPLSTSPNTSKLPSSDQLTANAL</sequence>
<organism evidence="2 3">
    <name type="scientific">Steinernema carpocapsae</name>
    <name type="common">Entomopathogenic nematode</name>
    <dbReference type="NCBI Taxonomy" id="34508"/>
    <lineage>
        <taxon>Eukaryota</taxon>
        <taxon>Metazoa</taxon>
        <taxon>Ecdysozoa</taxon>
        <taxon>Nematoda</taxon>
        <taxon>Chromadorea</taxon>
        <taxon>Rhabditida</taxon>
        <taxon>Tylenchina</taxon>
        <taxon>Panagrolaimomorpha</taxon>
        <taxon>Strongyloidoidea</taxon>
        <taxon>Steinernematidae</taxon>
        <taxon>Steinernema</taxon>
    </lineage>
</organism>
<reference evidence="2 3" key="1">
    <citation type="journal article" date="2015" name="Genome Biol.">
        <title>Comparative genomics of Steinernema reveals deeply conserved gene regulatory networks.</title>
        <authorList>
            <person name="Dillman A.R."/>
            <person name="Macchietto M."/>
            <person name="Porter C.F."/>
            <person name="Rogers A."/>
            <person name="Williams B."/>
            <person name="Antoshechkin I."/>
            <person name="Lee M.M."/>
            <person name="Goodwin Z."/>
            <person name="Lu X."/>
            <person name="Lewis E.E."/>
            <person name="Goodrich-Blair H."/>
            <person name="Stock S.P."/>
            <person name="Adams B.J."/>
            <person name="Sternberg P.W."/>
            <person name="Mortazavi A."/>
        </authorList>
    </citation>
    <scope>NUCLEOTIDE SEQUENCE [LARGE SCALE GENOMIC DNA]</scope>
    <source>
        <strain evidence="2 3">ALL</strain>
    </source>
</reference>
<accession>A0A4U5N295</accession>